<accession>A0ABT2RQ86</accession>
<gene>
    <name evidence="1" type="ORF">OCV99_13750</name>
</gene>
<protein>
    <submittedName>
        <fullName evidence="1">Uncharacterized protein</fullName>
    </submittedName>
</protein>
<reference evidence="1 2" key="1">
    <citation type="journal article" date="2021" name="ISME Commun">
        <title>Automated analysis of genomic sequences facilitates high-throughput and comprehensive description of bacteria.</title>
        <authorList>
            <person name="Hitch T.C.A."/>
        </authorList>
    </citation>
    <scope>NUCLEOTIDE SEQUENCE [LARGE SCALE GENOMIC DNA]</scope>
    <source>
        <strain evidence="1 2">Sanger_03</strain>
    </source>
</reference>
<comment type="caution">
    <text evidence="1">The sequence shown here is derived from an EMBL/GenBank/DDBJ whole genome shotgun (WGS) entry which is preliminary data.</text>
</comment>
<dbReference type="Proteomes" id="UP001652431">
    <property type="component" value="Unassembled WGS sequence"/>
</dbReference>
<evidence type="ECO:0000313" key="2">
    <source>
        <dbReference type="Proteomes" id="UP001652431"/>
    </source>
</evidence>
<name>A0ABT2RQ86_9FIRM</name>
<dbReference type="EMBL" id="JAOQJU010000022">
    <property type="protein sequence ID" value="MCU6687581.1"/>
    <property type="molecule type" value="Genomic_DNA"/>
</dbReference>
<organism evidence="1 2">
    <name type="scientific">Dorea acetigenes</name>
    <dbReference type="NCBI Taxonomy" id="2981787"/>
    <lineage>
        <taxon>Bacteria</taxon>
        <taxon>Bacillati</taxon>
        <taxon>Bacillota</taxon>
        <taxon>Clostridia</taxon>
        <taxon>Lachnospirales</taxon>
        <taxon>Lachnospiraceae</taxon>
        <taxon>Dorea</taxon>
    </lineage>
</organism>
<sequence length="53" mass="6268">MYIITAVYKGRRIRRVAFSDFQAFTIIGRLATEGCTDFTMEEREESERWQSNS</sequence>
<keyword evidence="2" id="KW-1185">Reference proteome</keyword>
<dbReference type="RefSeq" id="WP_262575716.1">
    <property type="nucleotide sequence ID" value="NZ_JAOQJU010000022.1"/>
</dbReference>
<evidence type="ECO:0000313" key="1">
    <source>
        <dbReference type="EMBL" id="MCU6687581.1"/>
    </source>
</evidence>
<proteinExistence type="predicted"/>